<reference evidence="2" key="1">
    <citation type="submission" date="2024-06" db="EMBL/GenBank/DDBJ databases">
        <authorList>
            <person name="Liu X."/>
            <person name="Lenzi L."/>
            <person name="Haldenby T S."/>
            <person name="Uol C."/>
        </authorList>
    </citation>
    <scope>NUCLEOTIDE SEQUENCE</scope>
</reference>
<gene>
    <name evidence="2" type="ORF">CDAUBV1_LOCUS16462</name>
</gene>
<evidence type="ECO:0000256" key="1">
    <source>
        <dbReference type="SAM" id="SignalP"/>
    </source>
</evidence>
<keyword evidence="1" id="KW-0732">Signal</keyword>
<evidence type="ECO:0000313" key="3">
    <source>
        <dbReference type="Proteomes" id="UP001497525"/>
    </source>
</evidence>
<dbReference type="AlphaFoldDB" id="A0AAV2TY84"/>
<organism evidence="2 3">
    <name type="scientific">Calicophoron daubneyi</name>
    <name type="common">Rumen fluke</name>
    <name type="synonym">Paramphistomum daubneyi</name>
    <dbReference type="NCBI Taxonomy" id="300641"/>
    <lineage>
        <taxon>Eukaryota</taxon>
        <taxon>Metazoa</taxon>
        <taxon>Spiralia</taxon>
        <taxon>Lophotrochozoa</taxon>
        <taxon>Platyhelminthes</taxon>
        <taxon>Trematoda</taxon>
        <taxon>Digenea</taxon>
        <taxon>Plagiorchiida</taxon>
        <taxon>Pronocephalata</taxon>
        <taxon>Paramphistomoidea</taxon>
        <taxon>Paramphistomidae</taxon>
        <taxon>Calicophoron</taxon>
    </lineage>
</organism>
<feature type="signal peptide" evidence="1">
    <location>
        <begin position="1"/>
        <end position="24"/>
    </location>
</feature>
<accession>A0AAV2TY84</accession>
<dbReference type="Proteomes" id="UP001497525">
    <property type="component" value="Unassembled WGS sequence"/>
</dbReference>
<protein>
    <submittedName>
        <fullName evidence="2">Uncharacterized protein</fullName>
    </submittedName>
</protein>
<proteinExistence type="predicted"/>
<name>A0AAV2TY84_CALDB</name>
<feature type="chain" id="PRO_5043517170" evidence="1">
    <location>
        <begin position="25"/>
        <end position="254"/>
    </location>
</feature>
<evidence type="ECO:0000313" key="2">
    <source>
        <dbReference type="EMBL" id="CAL5141201.1"/>
    </source>
</evidence>
<comment type="caution">
    <text evidence="2">The sequence shown here is derived from an EMBL/GenBank/DDBJ whole genome shotgun (WGS) entry which is preliminary data.</text>
</comment>
<sequence>MNCFRNQIFILSFALISLQTATDATDYTVPAAKSVPQTFVLDGSTMNGSTLMLNNNKNLKVHFNFKLNMNNSQTANVTYVLGHETITQHTNFSVVVNQESINFTLTGSWSSGDGGTASYYAANGSTEDDNDRNATNLPVEGVFLISQAKQTPQRIWTCDGCNLTVITRGTTVIYPSKCTTALYFPGMFPVRAETVGLTVTFANNPLTFNVTSYCELGYVVLSYQQGVLPATTTVSTLRTALDKTRYLSCTSHKI</sequence>
<dbReference type="EMBL" id="CAXLJL010000822">
    <property type="protein sequence ID" value="CAL5141201.1"/>
    <property type="molecule type" value="Genomic_DNA"/>
</dbReference>